<dbReference type="RefSeq" id="WP_346148132.1">
    <property type="nucleotide sequence ID" value="NZ_BAAAUA010000044.1"/>
</dbReference>
<keyword evidence="2" id="KW-1185">Reference proteome</keyword>
<dbReference type="Proteomes" id="UP001596066">
    <property type="component" value="Unassembled WGS sequence"/>
</dbReference>
<proteinExistence type="predicted"/>
<comment type="caution">
    <text evidence="1">The sequence shown here is derived from an EMBL/GenBank/DDBJ whole genome shotgun (WGS) entry which is preliminary data.</text>
</comment>
<accession>A0ABW0VGE3</accession>
<evidence type="ECO:0000313" key="2">
    <source>
        <dbReference type="Proteomes" id="UP001596066"/>
    </source>
</evidence>
<organism evidence="1 2">
    <name type="scientific">Kitasatospora cinereorecta</name>
    <dbReference type="NCBI Taxonomy" id="285560"/>
    <lineage>
        <taxon>Bacteria</taxon>
        <taxon>Bacillati</taxon>
        <taxon>Actinomycetota</taxon>
        <taxon>Actinomycetes</taxon>
        <taxon>Kitasatosporales</taxon>
        <taxon>Streptomycetaceae</taxon>
        <taxon>Kitasatospora</taxon>
    </lineage>
</organism>
<sequence length="75" mass="8112">MCCGCSGTRSGGSWGQFVHVGALQHEEDYAVRIALTLAPGPADTDALEAYAQFLRTELGLPDAHLDDYVDVYIRP</sequence>
<reference evidence="2" key="1">
    <citation type="journal article" date="2019" name="Int. J. Syst. Evol. Microbiol.">
        <title>The Global Catalogue of Microorganisms (GCM) 10K type strain sequencing project: providing services to taxonomists for standard genome sequencing and annotation.</title>
        <authorList>
            <consortium name="The Broad Institute Genomics Platform"/>
            <consortium name="The Broad Institute Genome Sequencing Center for Infectious Disease"/>
            <person name="Wu L."/>
            <person name="Ma J."/>
        </authorList>
    </citation>
    <scope>NUCLEOTIDE SEQUENCE [LARGE SCALE GENOMIC DNA]</scope>
    <source>
        <strain evidence="2">CGMCC 4.1622</strain>
    </source>
</reference>
<dbReference type="EMBL" id="JBHSOC010000050">
    <property type="protein sequence ID" value="MFC5644613.1"/>
    <property type="molecule type" value="Genomic_DNA"/>
</dbReference>
<protein>
    <submittedName>
        <fullName evidence="1">Uncharacterized protein</fullName>
    </submittedName>
</protein>
<name>A0ABW0VGE3_9ACTN</name>
<evidence type="ECO:0000313" key="1">
    <source>
        <dbReference type="EMBL" id="MFC5644613.1"/>
    </source>
</evidence>
<gene>
    <name evidence="1" type="ORF">ACFPZF_25025</name>
</gene>